<reference evidence="2" key="2">
    <citation type="submission" date="2018-05" db="EMBL/GenBank/DDBJ databases">
        <title>OmerRS3 (Oryza meridionalis Reference Sequence Version 3).</title>
        <authorList>
            <person name="Zhang J."/>
            <person name="Kudrna D."/>
            <person name="Lee S."/>
            <person name="Talag J."/>
            <person name="Welchert J."/>
            <person name="Wing R.A."/>
        </authorList>
    </citation>
    <scope>NUCLEOTIDE SEQUENCE [LARGE SCALE GENOMIC DNA]</scope>
    <source>
        <strain evidence="2">cv. OR44</strain>
    </source>
</reference>
<protein>
    <submittedName>
        <fullName evidence="2">Uncharacterized protein</fullName>
    </submittedName>
</protein>
<proteinExistence type="predicted"/>
<accession>A0A0E0CPU1</accession>
<reference evidence="2" key="1">
    <citation type="submission" date="2015-04" db="UniProtKB">
        <authorList>
            <consortium name="EnsemblPlants"/>
        </authorList>
    </citation>
    <scope>IDENTIFICATION</scope>
</reference>
<dbReference type="EnsemblPlants" id="OMERI02G27150.1">
    <property type="protein sequence ID" value="OMERI02G27150.1"/>
    <property type="gene ID" value="OMERI02G27150"/>
</dbReference>
<dbReference type="Proteomes" id="UP000008021">
    <property type="component" value="Chromosome 2"/>
</dbReference>
<evidence type="ECO:0000256" key="1">
    <source>
        <dbReference type="SAM" id="MobiDB-lite"/>
    </source>
</evidence>
<dbReference type="Gramene" id="OMERI02G27150.1">
    <property type="protein sequence ID" value="OMERI02G27150.1"/>
    <property type="gene ID" value="OMERI02G27150"/>
</dbReference>
<evidence type="ECO:0000313" key="2">
    <source>
        <dbReference type="EnsemblPlants" id="OMERI02G27150.1"/>
    </source>
</evidence>
<organism evidence="2">
    <name type="scientific">Oryza meridionalis</name>
    <dbReference type="NCBI Taxonomy" id="40149"/>
    <lineage>
        <taxon>Eukaryota</taxon>
        <taxon>Viridiplantae</taxon>
        <taxon>Streptophyta</taxon>
        <taxon>Embryophyta</taxon>
        <taxon>Tracheophyta</taxon>
        <taxon>Spermatophyta</taxon>
        <taxon>Magnoliopsida</taxon>
        <taxon>Liliopsida</taxon>
        <taxon>Poales</taxon>
        <taxon>Poaceae</taxon>
        <taxon>BOP clade</taxon>
        <taxon>Oryzoideae</taxon>
        <taxon>Oryzeae</taxon>
        <taxon>Oryzinae</taxon>
        <taxon>Oryza</taxon>
    </lineage>
</organism>
<keyword evidence="3" id="KW-1185">Reference proteome</keyword>
<evidence type="ECO:0000313" key="3">
    <source>
        <dbReference type="Proteomes" id="UP000008021"/>
    </source>
</evidence>
<feature type="compositionally biased region" description="Basic and acidic residues" evidence="1">
    <location>
        <begin position="74"/>
        <end position="91"/>
    </location>
</feature>
<feature type="region of interest" description="Disordered" evidence="1">
    <location>
        <begin position="23"/>
        <end position="50"/>
    </location>
</feature>
<dbReference type="HOGENOM" id="CLU_2430741_0_0_1"/>
<name>A0A0E0CPU1_9ORYZ</name>
<feature type="region of interest" description="Disordered" evidence="1">
    <location>
        <begin position="66"/>
        <end position="91"/>
    </location>
</feature>
<sequence length="91" mass="10065">MTTSLPRPLLSVLSMWRTVAIPRPSTPLTGGIDPAPLGRRSGRFSPSSPQRICRWRMGRRRVAAPIGSRRWARRNNDDNKVEGAKKGADAS</sequence>
<dbReference type="AlphaFoldDB" id="A0A0E0CPU1"/>